<comment type="caution">
    <text evidence="1">The sequence shown here is derived from an EMBL/GenBank/DDBJ whole genome shotgun (WGS) entry which is preliminary data.</text>
</comment>
<protein>
    <submittedName>
        <fullName evidence="1">Uncharacterized protein</fullName>
    </submittedName>
</protein>
<dbReference type="AlphaFoldDB" id="A0AAW0JLT2"/>
<evidence type="ECO:0000313" key="2">
    <source>
        <dbReference type="Proteomes" id="UP000237347"/>
    </source>
</evidence>
<dbReference type="PROSITE" id="PS51257">
    <property type="entry name" value="PROKAR_LIPOPROTEIN"/>
    <property type="match status" value="1"/>
</dbReference>
<dbReference type="Proteomes" id="UP000237347">
    <property type="component" value="Unassembled WGS sequence"/>
</dbReference>
<evidence type="ECO:0000313" key="1">
    <source>
        <dbReference type="EMBL" id="KAK7827897.1"/>
    </source>
</evidence>
<organism evidence="1 2">
    <name type="scientific">Quercus suber</name>
    <name type="common">Cork oak</name>
    <dbReference type="NCBI Taxonomy" id="58331"/>
    <lineage>
        <taxon>Eukaryota</taxon>
        <taxon>Viridiplantae</taxon>
        <taxon>Streptophyta</taxon>
        <taxon>Embryophyta</taxon>
        <taxon>Tracheophyta</taxon>
        <taxon>Spermatophyta</taxon>
        <taxon>Magnoliopsida</taxon>
        <taxon>eudicotyledons</taxon>
        <taxon>Gunneridae</taxon>
        <taxon>Pentapetalae</taxon>
        <taxon>rosids</taxon>
        <taxon>fabids</taxon>
        <taxon>Fagales</taxon>
        <taxon>Fagaceae</taxon>
        <taxon>Quercus</taxon>
    </lineage>
</organism>
<dbReference type="EMBL" id="PKMF04000514">
    <property type="protein sequence ID" value="KAK7827897.1"/>
    <property type="molecule type" value="Genomic_DNA"/>
</dbReference>
<proteinExistence type="predicted"/>
<sequence length="95" mass="10196">MCHIRPLVWPVSSAMSCKLSHSIYALHGLLIRNLTKPCDTDEGSHPGKLSSTAFLPVISCIKTTPNAYTSALVVTLPVAIDKGKELIKMTCNGSD</sequence>
<accession>A0AAW0JLT2</accession>
<reference evidence="1 2" key="1">
    <citation type="journal article" date="2018" name="Sci. Data">
        <title>The draft genome sequence of cork oak.</title>
        <authorList>
            <person name="Ramos A.M."/>
            <person name="Usie A."/>
            <person name="Barbosa P."/>
            <person name="Barros P.M."/>
            <person name="Capote T."/>
            <person name="Chaves I."/>
            <person name="Simoes F."/>
            <person name="Abreu I."/>
            <person name="Carrasquinho I."/>
            <person name="Faro C."/>
            <person name="Guimaraes J.B."/>
            <person name="Mendonca D."/>
            <person name="Nobrega F."/>
            <person name="Rodrigues L."/>
            <person name="Saibo N.J.M."/>
            <person name="Varela M.C."/>
            <person name="Egas C."/>
            <person name="Matos J."/>
            <person name="Miguel C.M."/>
            <person name="Oliveira M.M."/>
            <person name="Ricardo C.P."/>
            <person name="Goncalves S."/>
        </authorList>
    </citation>
    <scope>NUCLEOTIDE SEQUENCE [LARGE SCALE GENOMIC DNA]</scope>
    <source>
        <strain evidence="2">cv. HL8</strain>
    </source>
</reference>
<name>A0AAW0JLT2_QUESU</name>
<gene>
    <name evidence="1" type="ORF">CFP56_030800</name>
</gene>
<keyword evidence="2" id="KW-1185">Reference proteome</keyword>